<evidence type="ECO:0000256" key="1">
    <source>
        <dbReference type="SAM" id="MobiDB-lite"/>
    </source>
</evidence>
<dbReference type="EMBL" id="BKCJ010411504">
    <property type="protein sequence ID" value="GFA36483.1"/>
    <property type="molecule type" value="Genomic_DNA"/>
</dbReference>
<feature type="non-terminal residue" evidence="2">
    <location>
        <position position="329"/>
    </location>
</feature>
<name>A0A699JHU3_TANCI</name>
<feature type="non-terminal residue" evidence="2">
    <location>
        <position position="1"/>
    </location>
</feature>
<protein>
    <submittedName>
        <fullName evidence="2">Uncharacterized protein</fullName>
    </submittedName>
</protein>
<proteinExistence type="predicted"/>
<accession>A0A699JHU3</accession>
<evidence type="ECO:0000313" key="2">
    <source>
        <dbReference type="EMBL" id="GFA36483.1"/>
    </source>
</evidence>
<reference evidence="2" key="1">
    <citation type="journal article" date="2019" name="Sci. Rep.">
        <title>Draft genome of Tanacetum cinerariifolium, the natural source of mosquito coil.</title>
        <authorList>
            <person name="Yamashiro T."/>
            <person name="Shiraishi A."/>
            <person name="Satake H."/>
            <person name="Nakayama K."/>
        </authorList>
    </citation>
    <scope>NUCLEOTIDE SEQUENCE</scope>
</reference>
<sequence length="329" mass="38357">YDGEVNLEFDENLISNEYAVKLCLDYEVKKGKKLVKKELIFSLKRELYFLKFIINPEEDDSEPGVILGRSFLRLAYEIVDFGNGVIIIYPEPDPFENDYKKTRNSSNDWDQLLDFNFDDVPKFGKELPLLICKMGKRNCHKKRTIENLNLFYQDIGTSSSTGGNLTQEQAEKEALAVRISQKFDLLEAERHVIETMAYNDKYKKILAKIWKDKVELDGKTVKEEEDTSGIHDGEAGSLRSKRPRQNETVEEVSLPQVHHEFLLWEGCSRDAKSRYNTRLTQLLPKYIYSSCIINWDVLKQMRYDGEIDDMLRIRLHEARSDEEIFTSVA</sequence>
<dbReference type="AlphaFoldDB" id="A0A699JHU3"/>
<feature type="region of interest" description="Disordered" evidence="1">
    <location>
        <begin position="221"/>
        <end position="248"/>
    </location>
</feature>
<gene>
    <name evidence="2" type="ORF">Tci_608455</name>
</gene>
<feature type="compositionally biased region" description="Basic and acidic residues" evidence="1">
    <location>
        <begin position="221"/>
        <end position="234"/>
    </location>
</feature>
<organism evidence="2">
    <name type="scientific">Tanacetum cinerariifolium</name>
    <name type="common">Dalmatian daisy</name>
    <name type="synonym">Chrysanthemum cinerariifolium</name>
    <dbReference type="NCBI Taxonomy" id="118510"/>
    <lineage>
        <taxon>Eukaryota</taxon>
        <taxon>Viridiplantae</taxon>
        <taxon>Streptophyta</taxon>
        <taxon>Embryophyta</taxon>
        <taxon>Tracheophyta</taxon>
        <taxon>Spermatophyta</taxon>
        <taxon>Magnoliopsida</taxon>
        <taxon>eudicotyledons</taxon>
        <taxon>Gunneridae</taxon>
        <taxon>Pentapetalae</taxon>
        <taxon>asterids</taxon>
        <taxon>campanulids</taxon>
        <taxon>Asterales</taxon>
        <taxon>Asteraceae</taxon>
        <taxon>Asteroideae</taxon>
        <taxon>Anthemideae</taxon>
        <taxon>Anthemidinae</taxon>
        <taxon>Tanacetum</taxon>
    </lineage>
</organism>
<comment type="caution">
    <text evidence="2">The sequence shown here is derived from an EMBL/GenBank/DDBJ whole genome shotgun (WGS) entry which is preliminary data.</text>
</comment>